<keyword evidence="2" id="KW-1185">Reference proteome</keyword>
<sequence>MRLERVQSLLKEKGFPFTYTEEEGCGSLDFEYRGVAYHVWEFFDQVWGAETNVRNMGRHEDLFGDYEEEILKLVSKWN</sequence>
<dbReference type="Proteomes" id="UP000250003">
    <property type="component" value="Chromosome"/>
</dbReference>
<accession>A0A2Z4UB70</accession>
<dbReference type="KEGG" id="blau:DQQ01_09120"/>
<dbReference type="AlphaFoldDB" id="A0A2Z4UB70"/>
<evidence type="ECO:0000313" key="1">
    <source>
        <dbReference type="EMBL" id="AWY98281.1"/>
    </source>
</evidence>
<organism evidence="1 2">
    <name type="scientific">Blautia argi</name>
    <dbReference type="NCBI Taxonomy" id="1912897"/>
    <lineage>
        <taxon>Bacteria</taxon>
        <taxon>Bacillati</taxon>
        <taxon>Bacillota</taxon>
        <taxon>Clostridia</taxon>
        <taxon>Lachnospirales</taxon>
        <taxon>Lachnospiraceae</taxon>
        <taxon>Blautia</taxon>
    </lineage>
</organism>
<proteinExistence type="predicted"/>
<keyword evidence="1" id="KW-0808">Transferase</keyword>
<dbReference type="RefSeq" id="WP_111919770.1">
    <property type="nucleotide sequence ID" value="NZ_CAUWHR010000025.1"/>
</dbReference>
<gene>
    <name evidence="1" type="ORF">DQQ01_09120</name>
</gene>
<reference evidence="2" key="1">
    <citation type="submission" date="2018-06" db="EMBL/GenBank/DDBJ databases">
        <title>Description of Blautia argi sp. nov., a new anaerobic isolated from dog feces.</title>
        <authorList>
            <person name="Chang Y.-H."/>
            <person name="Paek J."/>
            <person name="Shin Y."/>
        </authorList>
    </citation>
    <scope>NUCLEOTIDE SEQUENCE [LARGE SCALE GENOMIC DNA]</scope>
    <source>
        <strain evidence="2">KCTC 15426</strain>
    </source>
</reference>
<dbReference type="EMBL" id="CP030280">
    <property type="protein sequence ID" value="AWY98281.1"/>
    <property type="molecule type" value="Genomic_DNA"/>
</dbReference>
<protein>
    <submittedName>
        <fullName evidence="1">Kinase</fullName>
    </submittedName>
</protein>
<evidence type="ECO:0000313" key="2">
    <source>
        <dbReference type="Proteomes" id="UP000250003"/>
    </source>
</evidence>
<dbReference type="GO" id="GO:0016301">
    <property type="term" value="F:kinase activity"/>
    <property type="evidence" value="ECO:0007669"/>
    <property type="project" value="UniProtKB-KW"/>
</dbReference>
<dbReference type="OrthoDB" id="1779136at2"/>
<name>A0A2Z4UB70_9FIRM</name>
<keyword evidence="1" id="KW-0418">Kinase</keyword>